<organism evidence="1 2">
    <name type="scientific">Synechococcus lacustris str. Tous</name>
    <dbReference type="NCBI Taxonomy" id="1910958"/>
    <lineage>
        <taxon>Bacteria</taxon>
        <taxon>Bacillati</taxon>
        <taxon>Cyanobacteriota</taxon>
        <taxon>Cyanophyceae</taxon>
        <taxon>Synechococcales</taxon>
        <taxon>Synechococcaceae</taxon>
        <taxon>Synechococcus</taxon>
    </lineage>
</organism>
<gene>
    <name evidence="1" type="ORF">C7K08_00140</name>
</gene>
<proteinExistence type="predicted"/>
<sequence length="172" mass="19156">MVLAFKAVQNLDLPVIEQPERLPHYLRQEARVVGALLSADQLTTLQAGSYSYAVRPLQLFQLRIKPVVELKAQQAPGRLELDSVHCDLEGVPGITDDFELKLRSWLQAEPNGLVGEAELEVQVSHPAVLRLIPARVLEATGESLLNGILLTIKGRVGQQLVRDFHSWCHEQN</sequence>
<dbReference type="EMBL" id="PXVC01000001">
    <property type="protein sequence ID" value="PSI02945.1"/>
    <property type="molecule type" value="Genomic_DNA"/>
</dbReference>
<dbReference type="InterPro" id="IPR018971">
    <property type="entry name" value="DUF1997"/>
</dbReference>
<name>A0A2P7EIA1_9SYNE</name>
<evidence type="ECO:0008006" key="3">
    <source>
        <dbReference type="Google" id="ProtNLM"/>
    </source>
</evidence>
<dbReference type="Pfam" id="PF09366">
    <property type="entry name" value="DUF1997"/>
    <property type="match status" value="1"/>
</dbReference>
<dbReference type="RefSeq" id="WP_106498733.1">
    <property type="nucleotide sequence ID" value="NZ_PXVC01000001.1"/>
</dbReference>
<accession>A0A2P7EIA1</accession>
<evidence type="ECO:0000313" key="2">
    <source>
        <dbReference type="Proteomes" id="UP000240206"/>
    </source>
</evidence>
<comment type="caution">
    <text evidence="1">The sequence shown here is derived from an EMBL/GenBank/DDBJ whole genome shotgun (WGS) entry which is preliminary data.</text>
</comment>
<dbReference type="PANTHER" id="PTHR34133:SF8">
    <property type="entry name" value="OS07G0633000 PROTEIN"/>
    <property type="match status" value="1"/>
</dbReference>
<protein>
    <recommendedName>
        <fullName evidence="3">DUF1997 domain-containing protein</fullName>
    </recommendedName>
</protein>
<dbReference type="PANTHER" id="PTHR34133">
    <property type="entry name" value="OS07G0633000 PROTEIN"/>
    <property type="match status" value="1"/>
</dbReference>
<dbReference type="STRING" id="1910958.BTM30_07740"/>
<evidence type="ECO:0000313" key="1">
    <source>
        <dbReference type="EMBL" id="PSI02945.1"/>
    </source>
</evidence>
<dbReference type="Proteomes" id="UP000240206">
    <property type="component" value="Unassembled WGS sequence"/>
</dbReference>
<dbReference type="AlphaFoldDB" id="A0A2P7EIA1"/>
<reference evidence="2" key="1">
    <citation type="submission" date="2018-03" db="EMBL/GenBank/DDBJ databases">
        <title>Ecological and genomic features of two cosmopolitan and abundant freshwater picocyanobacteria.</title>
        <authorList>
            <person name="Cabello-Yeves P.J."/>
            <person name="Picazo A."/>
            <person name="Camacho A."/>
            <person name="Callieri C."/>
            <person name="Rosselli R."/>
            <person name="Roda-Garcia J."/>
            <person name="Coutinho F.H."/>
            <person name="Rodriguez-Valera F."/>
        </authorList>
    </citation>
    <scope>NUCLEOTIDE SEQUENCE [LARGE SCALE GENOMIC DNA]</scope>
    <source>
        <strain evidence="2">Tous</strain>
    </source>
</reference>
<keyword evidence="2" id="KW-1185">Reference proteome</keyword>